<dbReference type="InterPro" id="IPR037518">
    <property type="entry name" value="MPN"/>
</dbReference>
<dbReference type="PANTHER" id="PTHR30471:SF3">
    <property type="entry name" value="UPF0758 PROTEIN YEES-RELATED"/>
    <property type="match status" value="1"/>
</dbReference>
<evidence type="ECO:0000256" key="7">
    <source>
        <dbReference type="RuleBase" id="RU003797"/>
    </source>
</evidence>
<keyword evidence="3" id="KW-0479">Metal-binding</keyword>
<keyword evidence="5" id="KW-0862">Zinc</keyword>
<keyword evidence="10" id="KW-1185">Reference proteome</keyword>
<protein>
    <submittedName>
        <fullName evidence="9">DNA repair protein RadC</fullName>
    </submittedName>
</protein>
<dbReference type="PROSITE" id="PS50249">
    <property type="entry name" value="MPN"/>
    <property type="match status" value="1"/>
</dbReference>
<accession>A0A1L8WQC0</accession>
<dbReference type="STRING" id="150033.RV14_GL001898"/>
<dbReference type="GO" id="GO:0046872">
    <property type="term" value="F:metal ion binding"/>
    <property type="evidence" value="ECO:0007669"/>
    <property type="project" value="UniProtKB-KW"/>
</dbReference>
<comment type="similarity">
    <text evidence="1 7">Belongs to the UPF0758 family.</text>
</comment>
<evidence type="ECO:0000256" key="6">
    <source>
        <dbReference type="ARBA" id="ARBA00023049"/>
    </source>
</evidence>
<dbReference type="InterPro" id="IPR025657">
    <property type="entry name" value="RadC_JAB"/>
</dbReference>
<dbReference type="GO" id="GO:0006508">
    <property type="term" value="P:proteolysis"/>
    <property type="evidence" value="ECO:0007669"/>
    <property type="project" value="UniProtKB-KW"/>
</dbReference>
<dbReference type="GO" id="GO:0008237">
    <property type="term" value="F:metallopeptidase activity"/>
    <property type="evidence" value="ECO:0007669"/>
    <property type="project" value="UniProtKB-KW"/>
</dbReference>
<dbReference type="RefSeq" id="WP_071854954.1">
    <property type="nucleotide sequence ID" value="NZ_JBCLRY010000002.1"/>
</dbReference>
<evidence type="ECO:0000256" key="4">
    <source>
        <dbReference type="ARBA" id="ARBA00022801"/>
    </source>
</evidence>
<dbReference type="AlphaFoldDB" id="A0A1L8WQC0"/>
<evidence type="ECO:0000256" key="1">
    <source>
        <dbReference type="ARBA" id="ARBA00010243"/>
    </source>
</evidence>
<keyword evidence="6" id="KW-0482">Metalloprotease</keyword>
<evidence type="ECO:0000313" key="9">
    <source>
        <dbReference type="EMBL" id="OJG83203.1"/>
    </source>
</evidence>
<dbReference type="EMBL" id="JXLB01000005">
    <property type="protein sequence ID" value="OJG83203.1"/>
    <property type="molecule type" value="Genomic_DNA"/>
</dbReference>
<keyword evidence="4" id="KW-0378">Hydrolase</keyword>
<dbReference type="InterPro" id="IPR010994">
    <property type="entry name" value="RuvA_2-like"/>
</dbReference>
<dbReference type="Gene3D" id="3.40.140.10">
    <property type="entry name" value="Cytidine Deaminase, domain 2"/>
    <property type="match status" value="1"/>
</dbReference>
<dbReference type="NCBIfam" id="NF000642">
    <property type="entry name" value="PRK00024.1"/>
    <property type="match status" value="1"/>
</dbReference>
<dbReference type="Pfam" id="PF20582">
    <property type="entry name" value="UPF0758_N"/>
    <property type="match status" value="1"/>
</dbReference>
<dbReference type="InterPro" id="IPR046778">
    <property type="entry name" value="UPF0758_N"/>
</dbReference>
<feature type="domain" description="MPN" evidence="8">
    <location>
        <begin position="105"/>
        <end position="227"/>
    </location>
</feature>
<dbReference type="CDD" id="cd08071">
    <property type="entry name" value="MPN_DUF2466"/>
    <property type="match status" value="1"/>
</dbReference>
<gene>
    <name evidence="9" type="ORF">RV14_GL001898</name>
</gene>
<evidence type="ECO:0000259" key="8">
    <source>
        <dbReference type="PROSITE" id="PS50249"/>
    </source>
</evidence>
<reference evidence="9 10" key="1">
    <citation type="submission" date="2014-12" db="EMBL/GenBank/DDBJ databases">
        <title>Draft genome sequences of 29 type strains of Enterococci.</title>
        <authorList>
            <person name="Zhong Z."/>
            <person name="Sun Z."/>
            <person name="Liu W."/>
            <person name="Zhang W."/>
            <person name="Zhang H."/>
        </authorList>
    </citation>
    <scope>NUCLEOTIDE SEQUENCE [LARGE SCALE GENOMIC DNA]</scope>
    <source>
        <strain evidence="9 10">DSM 15687</strain>
    </source>
</reference>
<dbReference type="Pfam" id="PF04002">
    <property type="entry name" value="RadC"/>
    <property type="match status" value="1"/>
</dbReference>
<dbReference type="InterPro" id="IPR020891">
    <property type="entry name" value="UPF0758_CS"/>
</dbReference>
<dbReference type="SUPFAM" id="SSF102712">
    <property type="entry name" value="JAB1/MPN domain"/>
    <property type="match status" value="1"/>
</dbReference>
<dbReference type="InterPro" id="IPR001405">
    <property type="entry name" value="UPF0758"/>
</dbReference>
<dbReference type="SUPFAM" id="SSF47781">
    <property type="entry name" value="RuvA domain 2-like"/>
    <property type="match status" value="1"/>
</dbReference>
<dbReference type="Proteomes" id="UP000182152">
    <property type="component" value="Unassembled WGS sequence"/>
</dbReference>
<dbReference type="NCBIfam" id="TIGR00608">
    <property type="entry name" value="radc"/>
    <property type="match status" value="1"/>
</dbReference>
<comment type="caution">
    <text evidence="9">The sequence shown here is derived from an EMBL/GenBank/DDBJ whole genome shotgun (WGS) entry which is preliminary data.</text>
</comment>
<dbReference type="OrthoDB" id="9804482at2"/>
<evidence type="ECO:0000313" key="10">
    <source>
        <dbReference type="Proteomes" id="UP000182152"/>
    </source>
</evidence>
<name>A0A1L8WQC0_9ENTE</name>
<evidence type="ECO:0000256" key="3">
    <source>
        <dbReference type="ARBA" id="ARBA00022723"/>
    </source>
</evidence>
<dbReference type="PANTHER" id="PTHR30471">
    <property type="entry name" value="DNA REPAIR PROTEIN RADC"/>
    <property type="match status" value="1"/>
</dbReference>
<keyword evidence="2" id="KW-0645">Protease</keyword>
<evidence type="ECO:0000256" key="2">
    <source>
        <dbReference type="ARBA" id="ARBA00022670"/>
    </source>
</evidence>
<dbReference type="PROSITE" id="PS01302">
    <property type="entry name" value="UPF0758"/>
    <property type="match status" value="1"/>
</dbReference>
<organism evidence="9 10">
    <name type="scientific">Enterococcus ratti</name>
    <dbReference type="NCBI Taxonomy" id="150033"/>
    <lineage>
        <taxon>Bacteria</taxon>
        <taxon>Bacillati</taxon>
        <taxon>Bacillota</taxon>
        <taxon>Bacilli</taxon>
        <taxon>Lactobacillales</taxon>
        <taxon>Enterococcaceae</taxon>
        <taxon>Enterococcus</taxon>
    </lineage>
</organism>
<sequence length="231" mass="26117">MEKRLLNAVPATSLPRERMLLYGEKALSDQELLAILLRTGQHPHNVLEIAGHLLKTFGGLALLRQATLTELEEIRGIGRVKALEIKALIELGKRIQTEHVAINATIHASYELAKQLILELKDCKQEHLVCVYLDTKNQVLLKKTLFIGSLDQTIAHPREVFHYAVRYSAARIILAHNHPSGNVIPSKQDILFTKRVQQCGEMMGIEVVDHLVIGCKQYFSFREEGLMEEVK</sequence>
<proteinExistence type="inferred from homology"/>
<dbReference type="Gene3D" id="1.10.150.20">
    <property type="entry name" value="5' to 3' exonuclease, C-terminal subdomain"/>
    <property type="match status" value="1"/>
</dbReference>
<evidence type="ECO:0000256" key="5">
    <source>
        <dbReference type="ARBA" id="ARBA00022833"/>
    </source>
</evidence>